<evidence type="ECO:0000256" key="1">
    <source>
        <dbReference type="SAM" id="MobiDB-lite"/>
    </source>
</evidence>
<evidence type="ECO:0000313" key="4">
    <source>
        <dbReference type="Proteomes" id="UP001162156"/>
    </source>
</evidence>
<dbReference type="Proteomes" id="UP001162156">
    <property type="component" value="Unassembled WGS sequence"/>
</dbReference>
<dbReference type="AlphaFoldDB" id="A0AAV8YXV8"/>
<proteinExistence type="predicted"/>
<dbReference type="SUPFAM" id="SSF49879">
    <property type="entry name" value="SMAD/FHA domain"/>
    <property type="match status" value="1"/>
</dbReference>
<sequence length="277" mass="31237">MDQVKWRIKNIETGQILDISKSIFKIGRHADADLTSLNSSLSRNHATLSILIDGSLYIQDNKSSNGTFVNKQKIPATEMKLLKHGDIIAFSCCQKTCVDEASVDTQNPLIFEVLKNVTDITDVTEPNTLVLVKYLCFPKKIKIEQTSLNESVDPYAHIKQELEDLDSCENIQNVDLTSDQEGFESTNELINILESPVNIIQHETLKQESNTRVSPKSKFIKPPIVEPHFYNKVGSELNKNNKLKKGKNISDTKDEVEKNNSSCKRKNIDTSSESKKK</sequence>
<comment type="caution">
    <text evidence="3">The sequence shown here is derived from an EMBL/GenBank/DDBJ whole genome shotgun (WGS) entry which is preliminary data.</text>
</comment>
<feature type="compositionally biased region" description="Basic and acidic residues" evidence="1">
    <location>
        <begin position="266"/>
        <end position="277"/>
    </location>
</feature>
<dbReference type="EMBL" id="JANEYF010001814">
    <property type="protein sequence ID" value="KAJ8956481.1"/>
    <property type="molecule type" value="Genomic_DNA"/>
</dbReference>
<reference evidence="3" key="1">
    <citation type="journal article" date="2023" name="Insect Mol. Biol.">
        <title>Genome sequencing provides insights into the evolution of gene families encoding plant cell wall-degrading enzymes in longhorned beetles.</title>
        <authorList>
            <person name="Shin N.R."/>
            <person name="Okamura Y."/>
            <person name="Kirsch R."/>
            <person name="Pauchet Y."/>
        </authorList>
    </citation>
    <scope>NUCLEOTIDE SEQUENCE</scope>
    <source>
        <strain evidence="3">RBIC_L_NR</strain>
    </source>
</reference>
<feature type="region of interest" description="Disordered" evidence="1">
    <location>
        <begin position="241"/>
        <end position="277"/>
    </location>
</feature>
<dbReference type="InterPro" id="IPR008984">
    <property type="entry name" value="SMAD_FHA_dom_sf"/>
</dbReference>
<feature type="compositionally biased region" description="Basic and acidic residues" evidence="1">
    <location>
        <begin position="248"/>
        <end position="258"/>
    </location>
</feature>
<dbReference type="CDD" id="cd00060">
    <property type="entry name" value="FHA"/>
    <property type="match status" value="1"/>
</dbReference>
<dbReference type="Pfam" id="PF00498">
    <property type="entry name" value="FHA"/>
    <property type="match status" value="1"/>
</dbReference>
<evidence type="ECO:0000259" key="2">
    <source>
        <dbReference type="PROSITE" id="PS50006"/>
    </source>
</evidence>
<protein>
    <recommendedName>
        <fullName evidence="2">FHA domain-containing protein</fullName>
    </recommendedName>
</protein>
<dbReference type="PROSITE" id="PS50006">
    <property type="entry name" value="FHA_DOMAIN"/>
    <property type="match status" value="1"/>
</dbReference>
<dbReference type="PANTHER" id="PTHR23308">
    <property type="entry name" value="NUCLEAR INHIBITOR OF PROTEIN PHOSPHATASE-1"/>
    <property type="match status" value="1"/>
</dbReference>
<dbReference type="InterPro" id="IPR050923">
    <property type="entry name" value="Cell_Proc_Reg/RNA_Proc"/>
</dbReference>
<keyword evidence="4" id="KW-1185">Reference proteome</keyword>
<accession>A0AAV8YXV8</accession>
<name>A0AAV8YXV8_9CUCU</name>
<evidence type="ECO:0000313" key="3">
    <source>
        <dbReference type="EMBL" id="KAJ8956481.1"/>
    </source>
</evidence>
<gene>
    <name evidence="3" type="ORF">NQ314_006718</name>
</gene>
<dbReference type="InterPro" id="IPR000253">
    <property type="entry name" value="FHA_dom"/>
</dbReference>
<feature type="domain" description="FHA" evidence="2">
    <location>
        <begin position="24"/>
        <end position="74"/>
    </location>
</feature>
<dbReference type="SMART" id="SM00240">
    <property type="entry name" value="FHA"/>
    <property type="match status" value="1"/>
</dbReference>
<organism evidence="3 4">
    <name type="scientific">Rhamnusium bicolor</name>
    <dbReference type="NCBI Taxonomy" id="1586634"/>
    <lineage>
        <taxon>Eukaryota</taxon>
        <taxon>Metazoa</taxon>
        <taxon>Ecdysozoa</taxon>
        <taxon>Arthropoda</taxon>
        <taxon>Hexapoda</taxon>
        <taxon>Insecta</taxon>
        <taxon>Pterygota</taxon>
        <taxon>Neoptera</taxon>
        <taxon>Endopterygota</taxon>
        <taxon>Coleoptera</taxon>
        <taxon>Polyphaga</taxon>
        <taxon>Cucujiformia</taxon>
        <taxon>Chrysomeloidea</taxon>
        <taxon>Cerambycidae</taxon>
        <taxon>Lepturinae</taxon>
        <taxon>Rhagiini</taxon>
        <taxon>Rhamnusium</taxon>
    </lineage>
</organism>
<dbReference type="Gene3D" id="2.60.200.20">
    <property type="match status" value="1"/>
</dbReference>